<gene>
    <name evidence="5" type="ORF">BDK51DRAFT_29203</name>
</gene>
<dbReference type="PANTHER" id="PTHR10157">
    <property type="entry name" value="DOPAMINE BETA HYDROXYLASE RELATED"/>
    <property type="match status" value="1"/>
</dbReference>
<dbReference type="EMBL" id="ML001470">
    <property type="protein sequence ID" value="RKO83244.1"/>
    <property type="molecule type" value="Genomic_DNA"/>
</dbReference>
<proteinExistence type="inferred from homology"/>
<keyword evidence="3" id="KW-0325">Glycoprotein</keyword>
<evidence type="ECO:0000313" key="6">
    <source>
        <dbReference type="Proteomes" id="UP000269721"/>
    </source>
</evidence>
<dbReference type="InterPro" id="IPR008977">
    <property type="entry name" value="PHM/PNGase_F_dom_sf"/>
</dbReference>
<keyword evidence="6" id="KW-1185">Reference proteome</keyword>
<dbReference type="Gene3D" id="2.60.120.310">
    <property type="entry name" value="Copper type II, ascorbate-dependent monooxygenase, N-terminal domain"/>
    <property type="match status" value="1"/>
</dbReference>
<dbReference type="Pfam" id="PF03351">
    <property type="entry name" value="DOMON"/>
    <property type="match status" value="1"/>
</dbReference>
<feature type="domain" description="DOMON" evidence="4">
    <location>
        <begin position="1"/>
        <end position="85"/>
    </location>
</feature>
<dbReference type="InterPro" id="IPR045266">
    <property type="entry name" value="DOH_DOMON"/>
</dbReference>
<dbReference type="SUPFAM" id="SSF49344">
    <property type="entry name" value="CBD9-like"/>
    <property type="match status" value="1"/>
</dbReference>
<evidence type="ECO:0000256" key="3">
    <source>
        <dbReference type="ARBA" id="ARBA00023180"/>
    </source>
</evidence>
<dbReference type="Gene3D" id="2.60.120.230">
    <property type="match status" value="1"/>
</dbReference>
<dbReference type="Pfam" id="PF03712">
    <property type="entry name" value="Cu2_monoox_C"/>
    <property type="match status" value="1"/>
</dbReference>
<keyword evidence="2" id="KW-1015">Disulfide bond</keyword>
<sequence>MGGMKGADILVVSNSSGTWTASDYYATAYIVPALDAQQDWSLTSTPIVGNGSTTFTAKRLLNTCDTFDRVFSAATFSTSTIWAFGSATSLAYHGTSNRGNAQVQFIASAAAEVQPADPSDLQTIEVRMNNITIPSNLTTYQCTHAILPNATKYHVIRFDGLPQTKYVHHMLMYGCSSWPPTASVGDSYSCAGMDTFCQKMGFGWVPGVTTVLAPPVAGWPIGTSDSTYFALQVHYNNPNLDAGVVDSSGFRLYYTKQLRANDIGILTLGTGAISIPPGNASFENPPGICPSSCTSTFPTDLTLIKTGMHMHLTGKSISTRLIRNGTEMAPLGNRSSYNFNYQGGYPVDPRTPMLMRGDTLMTTCTYDTSGLTNITKFGEASQNEMCFDFLQYYPAMTGIDLCVGVSAGLSTCTTTAIVANFSASNGTAPLPPK</sequence>
<dbReference type="OrthoDB" id="19261at2759"/>
<accession>A0A4P9VUH9</accession>
<dbReference type="InterPro" id="IPR005018">
    <property type="entry name" value="DOMON_domain"/>
</dbReference>
<protein>
    <submittedName>
        <fullName evidence="5">PHM/PNGase F domain-containing protein</fullName>
    </submittedName>
</protein>
<reference evidence="6" key="1">
    <citation type="journal article" date="2018" name="Nat. Microbiol.">
        <title>Leveraging single-cell genomics to expand the fungal tree of life.</title>
        <authorList>
            <person name="Ahrendt S.R."/>
            <person name="Quandt C.A."/>
            <person name="Ciobanu D."/>
            <person name="Clum A."/>
            <person name="Salamov A."/>
            <person name="Andreopoulos B."/>
            <person name="Cheng J.F."/>
            <person name="Woyke T."/>
            <person name="Pelin A."/>
            <person name="Henrissat B."/>
            <person name="Reynolds N.K."/>
            <person name="Benny G.L."/>
            <person name="Smith M.E."/>
            <person name="James T.Y."/>
            <person name="Grigoriev I.V."/>
        </authorList>
    </citation>
    <scope>NUCLEOTIDE SEQUENCE [LARGE SCALE GENOMIC DNA]</scope>
</reference>
<evidence type="ECO:0000313" key="5">
    <source>
        <dbReference type="EMBL" id="RKO83244.1"/>
    </source>
</evidence>
<dbReference type="Proteomes" id="UP000269721">
    <property type="component" value="Unassembled WGS sequence"/>
</dbReference>
<dbReference type="CDD" id="cd09631">
    <property type="entry name" value="DOMON_DOH"/>
    <property type="match status" value="1"/>
</dbReference>
<dbReference type="InterPro" id="IPR000945">
    <property type="entry name" value="DBH-like"/>
</dbReference>
<dbReference type="InterPro" id="IPR014784">
    <property type="entry name" value="Cu2_ascorb_mOase-like_C"/>
</dbReference>
<dbReference type="InterPro" id="IPR024548">
    <property type="entry name" value="Cu2_monoox_C"/>
</dbReference>
<dbReference type="Gene3D" id="2.60.40.1210">
    <property type="entry name" value="Cellobiose dehydrogenase, cytochrome domain"/>
    <property type="match status" value="1"/>
</dbReference>
<name>A0A4P9VUH9_9FUNG</name>
<organism evidence="5 6">
    <name type="scientific">Blyttiomyces helicus</name>
    <dbReference type="NCBI Taxonomy" id="388810"/>
    <lineage>
        <taxon>Eukaryota</taxon>
        <taxon>Fungi</taxon>
        <taxon>Fungi incertae sedis</taxon>
        <taxon>Chytridiomycota</taxon>
        <taxon>Chytridiomycota incertae sedis</taxon>
        <taxon>Chytridiomycetes</taxon>
        <taxon>Chytridiomycetes incertae sedis</taxon>
        <taxon>Blyttiomyces</taxon>
    </lineage>
</organism>
<dbReference type="AlphaFoldDB" id="A0A4P9VUH9"/>
<dbReference type="InterPro" id="IPR036939">
    <property type="entry name" value="Cu2_ascorb_mOase_N_sf"/>
</dbReference>
<dbReference type="PROSITE" id="PS50836">
    <property type="entry name" value="DOMON"/>
    <property type="match status" value="1"/>
</dbReference>
<evidence type="ECO:0000256" key="1">
    <source>
        <dbReference type="ARBA" id="ARBA00010676"/>
    </source>
</evidence>
<dbReference type="GO" id="GO:0004500">
    <property type="term" value="F:dopamine beta-monooxygenase activity"/>
    <property type="evidence" value="ECO:0007669"/>
    <property type="project" value="InterPro"/>
</dbReference>
<dbReference type="GO" id="GO:0005507">
    <property type="term" value="F:copper ion binding"/>
    <property type="evidence" value="ECO:0007669"/>
    <property type="project" value="InterPro"/>
</dbReference>
<comment type="similarity">
    <text evidence="1">Belongs to the copper type II ascorbate-dependent monooxygenase family.</text>
</comment>
<dbReference type="PANTHER" id="PTHR10157:SF23">
    <property type="entry name" value="MOXD1 HOMOLOG 1"/>
    <property type="match status" value="1"/>
</dbReference>
<dbReference type="SUPFAM" id="SSF49742">
    <property type="entry name" value="PHM/PNGase F"/>
    <property type="match status" value="2"/>
</dbReference>
<dbReference type="Pfam" id="PF01082">
    <property type="entry name" value="Cu2_monooxygen"/>
    <property type="match status" value="1"/>
</dbReference>
<evidence type="ECO:0000256" key="2">
    <source>
        <dbReference type="ARBA" id="ARBA00023157"/>
    </source>
</evidence>
<evidence type="ECO:0000259" key="4">
    <source>
        <dbReference type="PROSITE" id="PS50836"/>
    </source>
</evidence>
<dbReference type="InterPro" id="IPR000323">
    <property type="entry name" value="Cu2_ascorb_mOase_N"/>
</dbReference>